<dbReference type="GO" id="GO:0031965">
    <property type="term" value="C:nuclear membrane"/>
    <property type="evidence" value="ECO:0007669"/>
    <property type="project" value="UniProtKB-SubCell"/>
</dbReference>
<keyword evidence="5" id="KW-0963">Cytoplasm</keyword>
<dbReference type="Gene3D" id="3.30.1410.10">
    <property type="entry name" value="GTP cyclohydrolase I feedback regulatory protein GFRP"/>
    <property type="match status" value="1"/>
</dbReference>
<dbReference type="AlphaFoldDB" id="A0AAV2R785"/>
<dbReference type="SUPFAM" id="SSF69761">
    <property type="entry name" value="GTP cyclohydrolase I feedback regulatory protein, GFRP"/>
    <property type="match status" value="1"/>
</dbReference>
<name>A0AAV2R785_MEGNR</name>
<evidence type="ECO:0000313" key="10">
    <source>
        <dbReference type="Proteomes" id="UP001497623"/>
    </source>
</evidence>
<keyword evidence="6" id="KW-0472">Membrane</keyword>
<evidence type="ECO:0000256" key="4">
    <source>
        <dbReference type="ARBA" id="ARBA00020099"/>
    </source>
</evidence>
<dbReference type="PANTHER" id="PTHR16852">
    <property type="entry name" value="GTP CYCLOHYDROLASE 1 FEEDBACK REGULATORY PROTEIN"/>
    <property type="match status" value="1"/>
</dbReference>
<keyword evidence="7" id="KW-0539">Nucleus</keyword>
<dbReference type="GO" id="GO:0009890">
    <property type="term" value="P:negative regulation of biosynthetic process"/>
    <property type="evidence" value="ECO:0007669"/>
    <property type="project" value="InterPro"/>
</dbReference>
<dbReference type="InterPro" id="IPR036717">
    <property type="entry name" value="GFRP_sf"/>
</dbReference>
<organism evidence="9 10">
    <name type="scientific">Meganyctiphanes norvegica</name>
    <name type="common">Northern krill</name>
    <name type="synonym">Thysanopoda norvegica</name>
    <dbReference type="NCBI Taxonomy" id="48144"/>
    <lineage>
        <taxon>Eukaryota</taxon>
        <taxon>Metazoa</taxon>
        <taxon>Ecdysozoa</taxon>
        <taxon>Arthropoda</taxon>
        <taxon>Crustacea</taxon>
        <taxon>Multicrustacea</taxon>
        <taxon>Malacostraca</taxon>
        <taxon>Eumalacostraca</taxon>
        <taxon>Eucarida</taxon>
        <taxon>Euphausiacea</taxon>
        <taxon>Euphausiidae</taxon>
        <taxon>Meganyctiphanes</taxon>
    </lineage>
</organism>
<comment type="similarity">
    <text evidence="3">Belongs to the GFRP family.</text>
</comment>
<evidence type="ECO:0000256" key="7">
    <source>
        <dbReference type="ARBA" id="ARBA00023242"/>
    </source>
</evidence>
<evidence type="ECO:0000256" key="8">
    <source>
        <dbReference type="ARBA" id="ARBA00032599"/>
    </source>
</evidence>
<comment type="subcellular location">
    <subcellularLocation>
        <location evidence="2">Cytoplasm</location>
        <location evidence="2">Cytosol</location>
    </subcellularLocation>
    <subcellularLocation>
        <location evidence="1">Nucleus membrane</location>
    </subcellularLocation>
</comment>
<comment type="caution">
    <text evidence="9">The sequence shown here is derived from an EMBL/GenBank/DDBJ whole genome shotgun (WGS) entry which is preliminary data.</text>
</comment>
<dbReference type="Proteomes" id="UP001497623">
    <property type="component" value="Unassembled WGS sequence"/>
</dbReference>
<accession>A0AAV2R785</accession>
<dbReference type="InterPro" id="IPR009112">
    <property type="entry name" value="GTP_CycHdrlase_I_reg"/>
</dbReference>
<proteinExistence type="inferred from homology"/>
<sequence length="100" mass="11690">MPYMVISTSKWVYQNKIITVVGDLNSDSELMTYLQAEIPKPNSELYTNRCLIRSHYITPLLPQQVLDLLERKDWRVVCSSGGPSGKNHDERENWLWTLHK</sequence>
<dbReference type="EMBL" id="CAXKWB010017647">
    <property type="protein sequence ID" value="CAL4119486.1"/>
    <property type="molecule type" value="Genomic_DNA"/>
</dbReference>
<evidence type="ECO:0000313" key="9">
    <source>
        <dbReference type="EMBL" id="CAL4119486.1"/>
    </source>
</evidence>
<keyword evidence="10" id="KW-1185">Reference proteome</keyword>
<reference evidence="9 10" key="1">
    <citation type="submission" date="2024-05" db="EMBL/GenBank/DDBJ databases">
        <authorList>
            <person name="Wallberg A."/>
        </authorList>
    </citation>
    <scope>NUCLEOTIDE SEQUENCE [LARGE SCALE GENOMIC DNA]</scope>
</reference>
<gene>
    <name evidence="9" type="ORF">MNOR_LOCUS21684</name>
</gene>
<dbReference type="PANTHER" id="PTHR16852:SF2">
    <property type="entry name" value="GTP CYCLOHYDROLASE 1 FEEDBACK REGULATORY PROTEIN"/>
    <property type="match status" value="1"/>
</dbReference>
<evidence type="ECO:0000256" key="1">
    <source>
        <dbReference type="ARBA" id="ARBA00004126"/>
    </source>
</evidence>
<dbReference type="GO" id="GO:0044549">
    <property type="term" value="F:GTP cyclohydrolase binding"/>
    <property type="evidence" value="ECO:0007669"/>
    <property type="project" value="TreeGrafter"/>
</dbReference>
<evidence type="ECO:0000256" key="6">
    <source>
        <dbReference type="ARBA" id="ARBA00023136"/>
    </source>
</evidence>
<evidence type="ECO:0000256" key="3">
    <source>
        <dbReference type="ARBA" id="ARBA00007605"/>
    </source>
</evidence>
<dbReference type="GO" id="GO:0005829">
    <property type="term" value="C:cytosol"/>
    <property type="evidence" value="ECO:0007669"/>
    <property type="project" value="UniProtKB-SubCell"/>
</dbReference>
<protein>
    <recommendedName>
        <fullName evidence="4">GTP cyclohydrolase 1 feedback regulatory protein</fullName>
    </recommendedName>
    <alternativeName>
        <fullName evidence="8">GTP cyclohydrolase I feedback regulatory protein</fullName>
    </alternativeName>
</protein>
<evidence type="ECO:0000256" key="2">
    <source>
        <dbReference type="ARBA" id="ARBA00004514"/>
    </source>
</evidence>
<dbReference type="Pfam" id="PF06399">
    <property type="entry name" value="GFRP"/>
    <property type="match status" value="1"/>
</dbReference>
<evidence type="ECO:0000256" key="5">
    <source>
        <dbReference type="ARBA" id="ARBA00022490"/>
    </source>
</evidence>